<dbReference type="NCBIfam" id="TIGR04409">
    <property type="entry name" value="LptC_YrbK"/>
    <property type="match status" value="1"/>
</dbReference>
<keyword evidence="3" id="KW-0812">Transmembrane</keyword>
<dbReference type="GO" id="GO:0017089">
    <property type="term" value="F:glycolipid transfer activity"/>
    <property type="evidence" value="ECO:0007669"/>
    <property type="project" value="TreeGrafter"/>
</dbReference>
<feature type="compositionally biased region" description="Pro residues" evidence="6">
    <location>
        <begin position="30"/>
        <end position="44"/>
    </location>
</feature>
<dbReference type="GO" id="GO:0030288">
    <property type="term" value="C:outer membrane-bounded periplasmic space"/>
    <property type="evidence" value="ECO:0007669"/>
    <property type="project" value="TreeGrafter"/>
</dbReference>
<dbReference type="InterPro" id="IPR026265">
    <property type="entry name" value="LptC"/>
</dbReference>
<proteinExistence type="predicted"/>
<dbReference type="AlphaFoldDB" id="A0A1X7F0F3"/>
<evidence type="ECO:0000256" key="3">
    <source>
        <dbReference type="ARBA" id="ARBA00022692"/>
    </source>
</evidence>
<organism evidence="7 8">
    <name type="scientific">Desulfovibrio gilichinskyi</name>
    <dbReference type="NCBI Taxonomy" id="1519643"/>
    <lineage>
        <taxon>Bacteria</taxon>
        <taxon>Pseudomonadati</taxon>
        <taxon>Thermodesulfobacteriota</taxon>
        <taxon>Desulfovibrionia</taxon>
        <taxon>Desulfovibrionales</taxon>
        <taxon>Desulfovibrionaceae</taxon>
        <taxon>Desulfovibrio</taxon>
    </lineage>
</organism>
<dbReference type="PANTHER" id="PTHR37481">
    <property type="entry name" value="LIPOPOLYSACCHARIDE EXPORT SYSTEM PROTEIN LPTC"/>
    <property type="match status" value="1"/>
</dbReference>
<keyword evidence="8" id="KW-1185">Reference proteome</keyword>
<dbReference type="EMBL" id="FWZU01000008">
    <property type="protein sequence ID" value="SMF43281.1"/>
    <property type="molecule type" value="Genomic_DNA"/>
</dbReference>
<feature type="region of interest" description="Disordered" evidence="6">
    <location>
        <begin position="30"/>
        <end position="51"/>
    </location>
</feature>
<evidence type="ECO:0000313" key="7">
    <source>
        <dbReference type="EMBL" id="SMF43281.1"/>
    </source>
</evidence>
<keyword evidence="1" id="KW-1003">Cell membrane</keyword>
<gene>
    <name evidence="7" type="ORF">SAMN06295933_3547</name>
</gene>
<dbReference type="STRING" id="1519643.SAMN06295933_3547"/>
<dbReference type="Proteomes" id="UP000192906">
    <property type="component" value="Unassembled WGS sequence"/>
</dbReference>
<dbReference type="OrthoDB" id="5452243at2"/>
<evidence type="ECO:0000256" key="2">
    <source>
        <dbReference type="ARBA" id="ARBA00022519"/>
    </source>
</evidence>
<reference evidence="8" key="1">
    <citation type="submission" date="2017-04" db="EMBL/GenBank/DDBJ databases">
        <authorList>
            <person name="Varghese N."/>
            <person name="Submissions S."/>
        </authorList>
    </citation>
    <scope>NUCLEOTIDE SEQUENCE [LARGE SCALE GENOMIC DNA]</scope>
    <source>
        <strain evidence="8">K3S</strain>
    </source>
</reference>
<sequence>MGRISSVCVLLAVLFTGIVTGTLLGSKFAPRPPMAGGPIDPPPLGDGSNSDVSAEGIELVQGTGGDIEWVLRAGNADYDQENGIVKADKPKVTYYLGRDRKKVYVKALYGEVSQQGKGLKLWDHVEGHYEDMRLQSDKLDFNPKENLIFLEGNVKVQSPSIYISSQKVKVDLKTREIMIEDGVEALIAPDTVAMP</sequence>
<accession>A0A1X7F0F3</accession>
<dbReference type="PANTHER" id="PTHR37481:SF1">
    <property type="entry name" value="LIPOPOLYSACCHARIDE EXPORT SYSTEM PROTEIN LPTC"/>
    <property type="match status" value="1"/>
</dbReference>
<keyword evidence="2" id="KW-0997">Cell inner membrane</keyword>
<dbReference type="GO" id="GO:0005886">
    <property type="term" value="C:plasma membrane"/>
    <property type="evidence" value="ECO:0007669"/>
    <property type="project" value="InterPro"/>
</dbReference>
<dbReference type="InterPro" id="IPR052363">
    <property type="entry name" value="LPS_export_LptC"/>
</dbReference>
<dbReference type="GO" id="GO:0015221">
    <property type="term" value="F:lipopolysaccharide transmembrane transporter activity"/>
    <property type="evidence" value="ECO:0007669"/>
    <property type="project" value="InterPro"/>
</dbReference>
<evidence type="ECO:0000256" key="6">
    <source>
        <dbReference type="SAM" id="MobiDB-lite"/>
    </source>
</evidence>
<dbReference type="Gene3D" id="2.60.450.10">
    <property type="entry name" value="Lipopolysaccharide (LPS) transport protein A like domain"/>
    <property type="match status" value="1"/>
</dbReference>
<protein>
    <submittedName>
        <fullName evidence="7">LPS export ABC transporter protein LptC</fullName>
    </submittedName>
</protein>
<evidence type="ECO:0000313" key="8">
    <source>
        <dbReference type="Proteomes" id="UP000192906"/>
    </source>
</evidence>
<keyword evidence="5" id="KW-0472">Membrane</keyword>
<evidence type="ECO:0000256" key="1">
    <source>
        <dbReference type="ARBA" id="ARBA00022475"/>
    </source>
</evidence>
<evidence type="ECO:0000256" key="4">
    <source>
        <dbReference type="ARBA" id="ARBA00022989"/>
    </source>
</evidence>
<name>A0A1X7F0F3_9BACT</name>
<evidence type="ECO:0000256" key="5">
    <source>
        <dbReference type="ARBA" id="ARBA00023136"/>
    </source>
</evidence>
<dbReference type="Pfam" id="PF06835">
    <property type="entry name" value="LptC"/>
    <property type="match status" value="1"/>
</dbReference>
<dbReference type="InterPro" id="IPR010664">
    <property type="entry name" value="LipoPS_assembly_LptC-rel"/>
</dbReference>
<dbReference type="RefSeq" id="WP_085104697.1">
    <property type="nucleotide sequence ID" value="NZ_FWZU01000008.1"/>
</dbReference>
<keyword evidence="4" id="KW-1133">Transmembrane helix</keyword>